<evidence type="ECO:0000256" key="2">
    <source>
        <dbReference type="ARBA" id="ARBA00023015"/>
    </source>
</evidence>
<dbReference type="InterPro" id="IPR018060">
    <property type="entry name" value="HTH_AraC"/>
</dbReference>
<dbReference type="PANTHER" id="PTHR11019">
    <property type="entry name" value="HTH-TYPE TRANSCRIPTIONAL REGULATOR NIMR"/>
    <property type="match status" value="1"/>
</dbReference>
<dbReference type="InterPro" id="IPR014710">
    <property type="entry name" value="RmlC-like_jellyroll"/>
</dbReference>
<dbReference type="Pfam" id="PF12833">
    <property type="entry name" value="HTH_18"/>
    <property type="match status" value="1"/>
</dbReference>
<evidence type="ECO:0000256" key="3">
    <source>
        <dbReference type="ARBA" id="ARBA00023125"/>
    </source>
</evidence>
<evidence type="ECO:0000256" key="5">
    <source>
        <dbReference type="ARBA" id="ARBA00074140"/>
    </source>
</evidence>
<reference evidence="8 9" key="1">
    <citation type="submission" date="2015-03" db="EMBL/GenBank/DDBJ databases">
        <authorList>
            <person name="Murphy D."/>
        </authorList>
    </citation>
    <scope>NUCLEOTIDE SEQUENCE [LARGE SCALE GENOMIC DNA]</scope>
    <source>
        <strain evidence="8 9">PAP088</strain>
    </source>
</reference>
<dbReference type="Proteomes" id="UP000045782">
    <property type="component" value="Unassembled WGS sequence"/>
</dbReference>
<dbReference type="Gene3D" id="2.60.120.10">
    <property type="entry name" value="Jelly Rolls"/>
    <property type="match status" value="1"/>
</dbReference>
<dbReference type="PROSITE" id="PS01124">
    <property type="entry name" value="HTH_ARAC_FAMILY_2"/>
    <property type="match status" value="1"/>
</dbReference>
<evidence type="ECO:0000256" key="1">
    <source>
        <dbReference type="ARBA" id="ARBA00022491"/>
    </source>
</evidence>
<organism evidence="8 9">
    <name type="scientific">Mycobacteroides abscessus</name>
    <dbReference type="NCBI Taxonomy" id="36809"/>
    <lineage>
        <taxon>Bacteria</taxon>
        <taxon>Bacillati</taxon>
        <taxon>Actinomycetota</taxon>
        <taxon>Actinomycetes</taxon>
        <taxon>Mycobacteriales</taxon>
        <taxon>Mycobacteriaceae</taxon>
        <taxon>Mycobacteroides</taxon>
    </lineage>
</organism>
<name>A0A0U0ZLU3_9MYCO</name>
<feature type="domain" description="HTH araC/xylS-type" evidence="7">
    <location>
        <begin position="160"/>
        <end position="257"/>
    </location>
</feature>
<keyword evidence="3" id="KW-0238">DNA-binding</keyword>
<proteinExistence type="predicted"/>
<dbReference type="FunFam" id="1.10.10.60:FF:000132">
    <property type="entry name" value="AraC family transcriptional regulator"/>
    <property type="match status" value="1"/>
</dbReference>
<dbReference type="AlphaFoldDB" id="A0A0U0ZLU3"/>
<keyword evidence="2" id="KW-0805">Transcription regulation</keyword>
<dbReference type="InterPro" id="IPR009057">
    <property type="entry name" value="Homeodomain-like_sf"/>
</dbReference>
<evidence type="ECO:0000256" key="4">
    <source>
        <dbReference type="ARBA" id="ARBA00023163"/>
    </source>
</evidence>
<gene>
    <name evidence="8" type="primary">yeaM</name>
    <name evidence="8" type="ORF">ERS075579_02550</name>
</gene>
<dbReference type="SMART" id="SM00342">
    <property type="entry name" value="HTH_ARAC"/>
    <property type="match status" value="1"/>
</dbReference>
<evidence type="ECO:0000256" key="6">
    <source>
        <dbReference type="ARBA" id="ARBA00079449"/>
    </source>
</evidence>
<keyword evidence="1" id="KW-0678">Repressor</keyword>
<sequence length="260" mass="29118">MDLPSRKPPIKCHLVLINRHLTGVMSVAGGHRINRHWHQEHQIVYPASGVLAVTTDEGTWIAPPNRALWIPSGAGHEHRFYGPTQFHSVAFDPGVYPVELASPTVIAVSPLLRELIITCSDPGDLPEEEVARLRVVLIDQLRHSPEQALKLPTPHDERLAEACALVEEDLTQVWTVADLGRRVGASERTLTRLFRTDMGMTYPQWRTQIRLHHALRLLAEDRPVTYVAHQCGWATPSAFIDVYRRALGQTPGTYAAPVTR</sequence>
<dbReference type="InterPro" id="IPR003313">
    <property type="entry name" value="AraC-bd"/>
</dbReference>
<dbReference type="SUPFAM" id="SSF46689">
    <property type="entry name" value="Homeodomain-like"/>
    <property type="match status" value="1"/>
</dbReference>
<dbReference type="EMBL" id="CSWP01000004">
    <property type="protein sequence ID" value="CPV53843.1"/>
    <property type="molecule type" value="Genomic_DNA"/>
</dbReference>
<evidence type="ECO:0000313" key="8">
    <source>
        <dbReference type="EMBL" id="CPV53843.1"/>
    </source>
</evidence>
<dbReference type="PANTHER" id="PTHR11019:SF199">
    <property type="entry name" value="HTH-TYPE TRANSCRIPTIONAL REGULATOR NIMR"/>
    <property type="match status" value="1"/>
</dbReference>
<dbReference type="InterPro" id="IPR011051">
    <property type="entry name" value="RmlC_Cupin_sf"/>
</dbReference>
<dbReference type="SUPFAM" id="SSF51182">
    <property type="entry name" value="RmlC-like cupins"/>
    <property type="match status" value="1"/>
</dbReference>
<dbReference type="GO" id="GO:0043565">
    <property type="term" value="F:sequence-specific DNA binding"/>
    <property type="evidence" value="ECO:0007669"/>
    <property type="project" value="InterPro"/>
</dbReference>
<evidence type="ECO:0000259" key="7">
    <source>
        <dbReference type="PROSITE" id="PS01124"/>
    </source>
</evidence>
<dbReference type="Pfam" id="PF02311">
    <property type="entry name" value="AraC_binding"/>
    <property type="match status" value="1"/>
</dbReference>
<accession>A0A0U0ZLU3</accession>
<dbReference type="CDD" id="cd06124">
    <property type="entry name" value="cupin_NimR-like_N"/>
    <property type="match status" value="1"/>
</dbReference>
<evidence type="ECO:0000313" key="9">
    <source>
        <dbReference type="Proteomes" id="UP000045782"/>
    </source>
</evidence>
<dbReference type="GO" id="GO:0003700">
    <property type="term" value="F:DNA-binding transcription factor activity"/>
    <property type="evidence" value="ECO:0007669"/>
    <property type="project" value="InterPro"/>
</dbReference>
<protein>
    <recommendedName>
        <fullName evidence="5">HTH-type transcriptional regulator RipA</fullName>
    </recommendedName>
    <alternativeName>
        <fullName evidence="6">Repressor of iron proteins A</fullName>
    </alternativeName>
</protein>
<dbReference type="Gene3D" id="1.10.10.60">
    <property type="entry name" value="Homeodomain-like"/>
    <property type="match status" value="2"/>
</dbReference>
<keyword evidence="4" id="KW-0804">Transcription</keyword>